<feature type="non-terminal residue" evidence="2">
    <location>
        <position position="1"/>
    </location>
</feature>
<protein>
    <submittedName>
        <fullName evidence="2">Anoctamin-6</fullName>
    </submittedName>
</protein>
<accession>A0A5N4DVA4</accession>
<organism evidence="2 3">
    <name type="scientific">Camelus dromedarius</name>
    <name type="common">Dromedary</name>
    <name type="synonym">Arabian camel</name>
    <dbReference type="NCBI Taxonomy" id="9838"/>
    <lineage>
        <taxon>Eukaryota</taxon>
        <taxon>Metazoa</taxon>
        <taxon>Chordata</taxon>
        <taxon>Craniata</taxon>
        <taxon>Vertebrata</taxon>
        <taxon>Euteleostomi</taxon>
        <taxon>Mammalia</taxon>
        <taxon>Eutheria</taxon>
        <taxon>Laurasiatheria</taxon>
        <taxon>Artiodactyla</taxon>
        <taxon>Tylopoda</taxon>
        <taxon>Camelidae</taxon>
        <taxon>Camelus</taxon>
    </lineage>
</organism>
<dbReference type="Proteomes" id="UP000299084">
    <property type="component" value="Unassembled WGS sequence"/>
</dbReference>
<gene>
    <name evidence="2" type="ORF">Cadr_000011444</name>
</gene>
<dbReference type="EMBL" id="JWIN03000009">
    <property type="protein sequence ID" value="KAB1274894.1"/>
    <property type="molecule type" value="Genomic_DNA"/>
</dbReference>
<dbReference type="InterPro" id="IPR032394">
    <property type="entry name" value="Anoct_dimer"/>
</dbReference>
<dbReference type="Pfam" id="PF16178">
    <property type="entry name" value="Anoct_dimer"/>
    <property type="match status" value="1"/>
</dbReference>
<dbReference type="GO" id="GO:0046983">
    <property type="term" value="F:protein dimerization activity"/>
    <property type="evidence" value="ECO:0007669"/>
    <property type="project" value="InterPro"/>
</dbReference>
<sequence>EKHEPMNLTSSMMVCSWEQPDQCQSLCSHWLGACKLPGMLEWHLKCHPSHAFSVLDDKHVFVKVHTLWEVLCTYVEILHIKLPLKPYDLKTWSSGFYNFCCFMKVLQGDESIIKPEQEFFTAPFEKSCMNDFYIQGRDMFFNPATRSYIVSLNRV</sequence>
<feature type="domain" description="Anoctamin dimerisation" evidence="1">
    <location>
        <begin position="56"/>
        <end position="151"/>
    </location>
</feature>
<evidence type="ECO:0000259" key="1">
    <source>
        <dbReference type="Pfam" id="PF16178"/>
    </source>
</evidence>
<keyword evidence="3" id="KW-1185">Reference proteome</keyword>
<reference evidence="2 3" key="1">
    <citation type="journal article" date="2019" name="Mol. Ecol. Resour.">
        <title>Improving Illumina assemblies with Hi-C and long reads: an example with the North African dromedary.</title>
        <authorList>
            <person name="Elbers J.P."/>
            <person name="Rogers M.F."/>
            <person name="Perelman P.L."/>
            <person name="Proskuryakova A.A."/>
            <person name="Serdyukova N.A."/>
            <person name="Johnson W.E."/>
            <person name="Horin P."/>
            <person name="Corander J."/>
            <person name="Murphy D."/>
            <person name="Burger P.A."/>
        </authorList>
    </citation>
    <scope>NUCLEOTIDE SEQUENCE [LARGE SCALE GENOMIC DNA]</scope>
    <source>
        <strain evidence="2">Drom800</strain>
        <tissue evidence="2">Blood</tissue>
    </source>
</reference>
<evidence type="ECO:0000313" key="3">
    <source>
        <dbReference type="Proteomes" id="UP000299084"/>
    </source>
</evidence>
<name>A0A5N4DVA4_CAMDR</name>
<dbReference type="AlphaFoldDB" id="A0A5N4DVA4"/>
<comment type="caution">
    <text evidence="2">The sequence shown here is derived from an EMBL/GenBank/DDBJ whole genome shotgun (WGS) entry which is preliminary data.</text>
</comment>
<proteinExistence type="predicted"/>
<evidence type="ECO:0000313" key="2">
    <source>
        <dbReference type="EMBL" id="KAB1274894.1"/>
    </source>
</evidence>